<sequence length="140" mass="16264">MSLISCVGKVMERIIYKHVYNHLIQNKLIYQYQSGFLPKHSSVHQLIELYNTILNSLEKKELCCFVFCDFSKAFDKVWHKGLIHKMNCYGIKGNLLKWFENYLYCRHQKVVNRDSSSSYVSVSLGSPKGLSRSSVISGLY</sequence>
<dbReference type="SUPFAM" id="SSF56672">
    <property type="entry name" value="DNA/RNA polymerases"/>
    <property type="match status" value="1"/>
</dbReference>
<dbReference type="PANTHER" id="PTHR19446">
    <property type="entry name" value="REVERSE TRANSCRIPTASES"/>
    <property type="match status" value="1"/>
</dbReference>
<dbReference type="Proteomes" id="UP000568751">
    <property type="component" value="Unassembled WGS sequence"/>
</dbReference>
<dbReference type="InterPro" id="IPR043502">
    <property type="entry name" value="DNA/RNA_pol_sf"/>
</dbReference>
<protein>
    <recommendedName>
        <fullName evidence="1">Reverse transcriptase domain-containing protein</fullName>
    </recommendedName>
</protein>
<evidence type="ECO:0000313" key="3">
    <source>
        <dbReference type="Proteomes" id="UP000568751"/>
    </source>
</evidence>
<name>A0A853F7Z8_9GAMM</name>
<dbReference type="Pfam" id="PF00078">
    <property type="entry name" value="RVT_1"/>
    <property type="match status" value="1"/>
</dbReference>
<organism evidence="2 3">
    <name type="scientific">Candidatus Thiodubiliella endoseptemdiera</name>
    <dbReference type="NCBI Taxonomy" id="2738886"/>
    <lineage>
        <taxon>Bacteria</taxon>
        <taxon>Pseudomonadati</taxon>
        <taxon>Pseudomonadota</taxon>
        <taxon>Gammaproteobacteria</taxon>
        <taxon>Candidatus Pseudothioglobaceae</taxon>
        <taxon>Candidatus Thiodubiliella</taxon>
    </lineage>
</organism>
<accession>A0A853F7Z8</accession>
<reference evidence="2 3" key="1">
    <citation type="submission" date="2020-05" db="EMBL/GenBank/DDBJ databases">
        <title>Horizontal transmission and recombination maintain forever young bacterial symbiont genomes.</title>
        <authorList>
            <person name="Russell S.L."/>
            <person name="Pepper-Tunick E."/>
            <person name="Svedberg J."/>
            <person name="Byrne A."/>
            <person name="Ruelas Castillo J."/>
            <person name="Vollmers C."/>
            <person name="Beinart R.A."/>
            <person name="Corbett-Detig R."/>
        </authorList>
    </citation>
    <scope>NUCLEOTIDE SEQUENCE [LARGE SCALE GENOMIC DNA]</scope>
    <source>
        <strain evidence="2">455</strain>
    </source>
</reference>
<dbReference type="AlphaFoldDB" id="A0A853F7Z8"/>
<evidence type="ECO:0000313" key="2">
    <source>
        <dbReference type="EMBL" id="NYT28629.1"/>
    </source>
</evidence>
<comment type="caution">
    <text evidence="2">The sequence shown here is derived from an EMBL/GenBank/DDBJ whole genome shotgun (WGS) entry which is preliminary data.</text>
</comment>
<dbReference type="InterPro" id="IPR000477">
    <property type="entry name" value="RT_dom"/>
</dbReference>
<gene>
    <name evidence="2" type="ORF">H0A76_12690</name>
</gene>
<dbReference type="EMBL" id="JACCHT010000006">
    <property type="protein sequence ID" value="NYT28629.1"/>
    <property type="molecule type" value="Genomic_DNA"/>
</dbReference>
<evidence type="ECO:0000259" key="1">
    <source>
        <dbReference type="Pfam" id="PF00078"/>
    </source>
</evidence>
<feature type="domain" description="Reverse transcriptase" evidence="1">
    <location>
        <begin position="2"/>
        <end position="137"/>
    </location>
</feature>
<proteinExistence type="predicted"/>